<dbReference type="PANTHER" id="PTHR11266:SF113">
    <property type="entry name" value="MEMBRANE PROTEIN, MPV17_PMP22 FAMILY, PUTATIVE (AFU_ORTHOLOGUE AFUA_1G13840)-RELATED"/>
    <property type="match status" value="1"/>
</dbReference>
<keyword evidence="3" id="KW-0812">Transmembrane</keyword>
<dbReference type="GO" id="GO:0016020">
    <property type="term" value="C:membrane"/>
    <property type="evidence" value="ECO:0007669"/>
    <property type="project" value="UniProtKB-SubCell"/>
</dbReference>
<evidence type="ECO:0000256" key="2">
    <source>
        <dbReference type="ARBA" id="ARBA00006824"/>
    </source>
</evidence>
<name>A0A084B8E5_STACB</name>
<comment type="subcellular location">
    <subcellularLocation>
        <location evidence="1">Membrane</location>
        <topology evidence="1">Multi-pass membrane protein</topology>
    </subcellularLocation>
</comment>
<dbReference type="HOGENOM" id="CLU_049109_10_2_1"/>
<dbReference type="Proteomes" id="UP000028045">
    <property type="component" value="Unassembled WGS sequence"/>
</dbReference>
<keyword evidence="9" id="KW-1185">Reference proteome</keyword>
<evidence type="ECO:0000256" key="4">
    <source>
        <dbReference type="ARBA" id="ARBA00022989"/>
    </source>
</evidence>
<keyword evidence="4" id="KW-1133">Transmembrane helix</keyword>
<feature type="compositionally biased region" description="Low complexity" evidence="7">
    <location>
        <begin position="22"/>
        <end position="33"/>
    </location>
</feature>
<evidence type="ECO:0000313" key="9">
    <source>
        <dbReference type="Proteomes" id="UP000028045"/>
    </source>
</evidence>
<evidence type="ECO:0000256" key="7">
    <source>
        <dbReference type="SAM" id="MobiDB-lite"/>
    </source>
</evidence>
<dbReference type="Pfam" id="PF04117">
    <property type="entry name" value="Mpv17_PMP22"/>
    <property type="match status" value="1"/>
</dbReference>
<evidence type="ECO:0000313" key="8">
    <source>
        <dbReference type="EMBL" id="KEY73824.1"/>
    </source>
</evidence>
<protein>
    <submittedName>
        <fullName evidence="8">Uncharacterized protein</fullName>
    </submittedName>
</protein>
<proteinExistence type="inferred from homology"/>
<feature type="region of interest" description="Disordered" evidence="7">
    <location>
        <begin position="21"/>
        <end position="47"/>
    </location>
</feature>
<sequence>MFILAHRRILPRQTLRHAIHPSSFRSSASRSQPPIIPPPTPSSPPLPTASPAVPFWHRLGPLTRAANLYSRAQSRRPYLTQLVSALVIYLAADVSAQAISGRAYEPARSVRTLLIGSLVAIPHYRWVLWLSRNFNYSSRVLSIGARILVNQTVMPPLFNCYFFGAQALLSGETWDAAVDRVKRTVPVSLVNSWKFWPAVMALSFAFVPMEHRAVFSNLFAIFWQTYLSYLNRLAETKQRLVAEQAADAAPALQGNQQLAPAV</sequence>
<dbReference type="EMBL" id="KL647752">
    <property type="protein sequence ID" value="KEY73824.1"/>
    <property type="molecule type" value="Genomic_DNA"/>
</dbReference>
<reference evidence="8 9" key="1">
    <citation type="journal article" date="2014" name="BMC Genomics">
        <title>Comparative genome sequencing reveals chemotype-specific gene clusters in the toxigenic black mold Stachybotrys.</title>
        <authorList>
            <person name="Semeiks J."/>
            <person name="Borek D."/>
            <person name="Otwinowski Z."/>
            <person name="Grishin N.V."/>
        </authorList>
    </citation>
    <scope>NUCLEOTIDE SEQUENCE [LARGE SCALE GENOMIC DNA]</scope>
    <source>
        <strain evidence="9">CBS 109288 / IBT 7711</strain>
    </source>
</reference>
<accession>A0A084B8E5</accession>
<keyword evidence="5" id="KW-0472">Membrane</keyword>
<organism evidence="8 9">
    <name type="scientific">Stachybotrys chartarum (strain CBS 109288 / IBT 7711)</name>
    <name type="common">Toxic black mold</name>
    <name type="synonym">Stilbospora chartarum</name>
    <dbReference type="NCBI Taxonomy" id="1280523"/>
    <lineage>
        <taxon>Eukaryota</taxon>
        <taxon>Fungi</taxon>
        <taxon>Dikarya</taxon>
        <taxon>Ascomycota</taxon>
        <taxon>Pezizomycotina</taxon>
        <taxon>Sordariomycetes</taxon>
        <taxon>Hypocreomycetidae</taxon>
        <taxon>Hypocreales</taxon>
        <taxon>Stachybotryaceae</taxon>
        <taxon>Stachybotrys</taxon>
    </lineage>
</organism>
<dbReference type="InterPro" id="IPR007248">
    <property type="entry name" value="Mpv17_PMP22"/>
</dbReference>
<gene>
    <name evidence="8" type="ORF">S7711_03122</name>
</gene>
<dbReference type="AlphaFoldDB" id="A0A084B8E5"/>
<evidence type="ECO:0000256" key="3">
    <source>
        <dbReference type="ARBA" id="ARBA00022692"/>
    </source>
</evidence>
<dbReference type="PANTHER" id="PTHR11266">
    <property type="entry name" value="PEROXISOMAL MEMBRANE PROTEIN 2, PXMP2 MPV17"/>
    <property type="match status" value="1"/>
</dbReference>
<evidence type="ECO:0000256" key="5">
    <source>
        <dbReference type="ARBA" id="ARBA00023136"/>
    </source>
</evidence>
<evidence type="ECO:0000256" key="1">
    <source>
        <dbReference type="ARBA" id="ARBA00004141"/>
    </source>
</evidence>
<dbReference type="GO" id="GO:0005739">
    <property type="term" value="C:mitochondrion"/>
    <property type="evidence" value="ECO:0007669"/>
    <property type="project" value="TreeGrafter"/>
</dbReference>
<comment type="similarity">
    <text evidence="2 6">Belongs to the peroxisomal membrane protein PXMP2/4 family.</text>
</comment>
<dbReference type="OrthoDB" id="430207at2759"/>
<evidence type="ECO:0000256" key="6">
    <source>
        <dbReference type="RuleBase" id="RU363053"/>
    </source>
</evidence>
<feature type="compositionally biased region" description="Pro residues" evidence="7">
    <location>
        <begin position="34"/>
        <end position="47"/>
    </location>
</feature>